<proteinExistence type="predicted"/>
<accession>A0A0N0XL20</accession>
<name>A0A0N0XL20_9NEIS</name>
<protein>
    <submittedName>
        <fullName evidence="3">FeoA domain protein</fullName>
    </submittedName>
</protein>
<dbReference type="RefSeq" id="WP_053937562.1">
    <property type="nucleotide sequence ID" value="NZ_LAQT01000007.1"/>
</dbReference>
<dbReference type="InterPro" id="IPR007167">
    <property type="entry name" value="Fe-transptr_FeoA-like"/>
</dbReference>
<keyword evidence="1" id="KW-0408">Iron</keyword>
<dbReference type="SMART" id="SM00899">
    <property type="entry name" value="FeoA"/>
    <property type="match status" value="1"/>
</dbReference>
<dbReference type="Proteomes" id="UP000037939">
    <property type="component" value="Unassembled WGS sequence"/>
</dbReference>
<comment type="caution">
    <text evidence="3">The sequence shown here is derived from an EMBL/GenBank/DDBJ whole genome shotgun (WGS) entry which is preliminary data.</text>
</comment>
<dbReference type="SUPFAM" id="SSF50037">
    <property type="entry name" value="C-terminal domain of transcriptional repressors"/>
    <property type="match status" value="1"/>
</dbReference>
<dbReference type="InterPro" id="IPR008988">
    <property type="entry name" value="Transcriptional_repressor_C"/>
</dbReference>
<dbReference type="Gene3D" id="2.30.30.90">
    <property type="match status" value="1"/>
</dbReference>
<dbReference type="STRING" id="857265.WG78_09540"/>
<dbReference type="EMBL" id="LAQT01000007">
    <property type="protein sequence ID" value="KPC53322.1"/>
    <property type="molecule type" value="Genomic_DNA"/>
</dbReference>
<evidence type="ECO:0000313" key="4">
    <source>
        <dbReference type="Proteomes" id="UP000037939"/>
    </source>
</evidence>
<gene>
    <name evidence="3" type="ORF">WG78_09540</name>
</gene>
<evidence type="ECO:0000313" key="3">
    <source>
        <dbReference type="EMBL" id="KPC53322.1"/>
    </source>
</evidence>
<keyword evidence="4" id="KW-1185">Reference proteome</keyword>
<dbReference type="Pfam" id="PF04023">
    <property type="entry name" value="FeoA"/>
    <property type="match status" value="1"/>
</dbReference>
<evidence type="ECO:0000259" key="2">
    <source>
        <dbReference type="SMART" id="SM00899"/>
    </source>
</evidence>
<dbReference type="InterPro" id="IPR038157">
    <property type="entry name" value="FeoA_core_dom"/>
</dbReference>
<feature type="domain" description="Ferrous iron transporter FeoA-like" evidence="2">
    <location>
        <begin position="2"/>
        <end position="75"/>
    </location>
</feature>
<reference evidence="3 4" key="1">
    <citation type="submission" date="2015-07" db="EMBL/GenBank/DDBJ databases">
        <title>Draft genome sequence of the Amantichitinum ursilacus IGB-41, a new chitin-degrading bacterium.</title>
        <authorList>
            <person name="Kirstahler P."/>
            <person name="Guenther M."/>
            <person name="Grumaz C."/>
            <person name="Rupp S."/>
            <person name="Zibek S."/>
            <person name="Sohn K."/>
        </authorList>
    </citation>
    <scope>NUCLEOTIDE SEQUENCE [LARGE SCALE GENOMIC DNA]</scope>
    <source>
        <strain evidence="3 4">IGB-41</strain>
    </source>
</reference>
<evidence type="ECO:0000256" key="1">
    <source>
        <dbReference type="ARBA" id="ARBA00023004"/>
    </source>
</evidence>
<dbReference type="GO" id="GO:0046914">
    <property type="term" value="F:transition metal ion binding"/>
    <property type="evidence" value="ECO:0007669"/>
    <property type="project" value="InterPro"/>
</dbReference>
<sequence length="79" mass="8701">MSTLLALPLHQSATVLDLATPVDLTRRLAAMGLRRGCQVTVLRRASWRGPLQIRVDSHTELMLRRIHAAFITVSAEVAA</sequence>
<organism evidence="3 4">
    <name type="scientific">Amantichitinum ursilacus</name>
    <dbReference type="NCBI Taxonomy" id="857265"/>
    <lineage>
        <taxon>Bacteria</taxon>
        <taxon>Pseudomonadati</taxon>
        <taxon>Pseudomonadota</taxon>
        <taxon>Betaproteobacteria</taxon>
        <taxon>Neisseriales</taxon>
        <taxon>Chitinibacteraceae</taxon>
        <taxon>Amantichitinum</taxon>
    </lineage>
</organism>
<dbReference type="OrthoDB" id="559009at2"/>
<dbReference type="AlphaFoldDB" id="A0A0N0XL20"/>